<sequence length="22" mass="2117">MGAAIVIASVQAHECACGLTTA</sequence>
<dbReference type="Proteomes" id="UP000256805">
    <property type="component" value="Unassembled WGS sequence"/>
</dbReference>
<accession>A0A375JEN7</accession>
<dbReference type="AlphaFoldDB" id="A0A375JEN7"/>
<evidence type="ECO:0000313" key="1">
    <source>
        <dbReference type="EMBL" id="SPS02066.1"/>
    </source>
</evidence>
<evidence type="ECO:0000313" key="2">
    <source>
        <dbReference type="Proteomes" id="UP000256805"/>
    </source>
</evidence>
<gene>
    <name evidence="1" type="ORF">CBM2634_B80066</name>
</gene>
<organism evidence="1 2">
    <name type="scientific">Cupriavidus taiwanensis</name>
    <dbReference type="NCBI Taxonomy" id="164546"/>
    <lineage>
        <taxon>Bacteria</taxon>
        <taxon>Pseudomonadati</taxon>
        <taxon>Pseudomonadota</taxon>
        <taxon>Betaproteobacteria</taxon>
        <taxon>Burkholderiales</taxon>
        <taxon>Burkholderiaceae</taxon>
        <taxon>Cupriavidus</taxon>
    </lineage>
</organism>
<reference evidence="1 2" key="1">
    <citation type="submission" date="2018-01" db="EMBL/GenBank/DDBJ databases">
        <authorList>
            <person name="Gaut B.S."/>
            <person name="Morton B.R."/>
            <person name="Clegg M.T."/>
            <person name="Duvall M.R."/>
        </authorList>
    </citation>
    <scope>NUCLEOTIDE SEQUENCE [LARGE SCALE GENOMIC DNA]</scope>
    <source>
        <strain evidence="1">Cupriavidus taiwanensis cmp 52</strain>
    </source>
</reference>
<proteinExistence type="predicted"/>
<dbReference type="EMBL" id="OVTA01000049">
    <property type="protein sequence ID" value="SPS02066.1"/>
    <property type="molecule type" value="Genomic_DNA"/>
</dbReference>
<name>A0A375JEN7_9BURK</name>
<protein>
    <submittedName>
        <fullName evidence="1">Uncharacterized protein</fullName>
    </submittedName>
</protein>